<evidence type="ECO:0000313" key="10">
    <source>
        <dbReference type="Proteomes" id="UP000808349"/>
    </source>
</evidence>
<feature type="transmembrane region" description="Helical" evidence="7">
    <location>
        <begin position="130"/>
        <end position="149"/>
    </location>
</feature>
<dbReference type="InterPro" id="IPR036721">
    <property type="entry name" value="RCK_C_sf"/>
</dbReference>
<accession>A0A9D7S8Z1</accession>
<evidence type="ECO:0000256" key="4">
    <source>
        <dbReference type="ARBA" id="ARBA00022989"/>
    </source>
</evidence>
<feature type="transmembrane region" description="Helical" evidence="7">
    <location>
        <begin position="86"/>
        <end position="110"/>
    </location>
</feature>
<feature type="domain" description="CASTOR/POLLUX/SYM8 ion channel conserved" evidence="8">
    <location>
        <begin position="271"/>
        <end position="365"/>
    </location>
</feature>
<organism evidence="9 10">
    <name type="scientific">Candidatus Defluviibacterium haderslevense</name>
    <dbReference type="NCBI Taxonomy" id="2981993"/>
    <lineage>
        <taxon>Bacteria</taxon>
        <taxon>Pseudomonadati</taxon>
        <taxon>Bacteroidota</taxon>
        <taxon>Saprospiria</taxon>
        <taxon>Saprospirales</taxon>
        <taxon>Saprospiraceae</taxon>
        <taxon>Candidatus Defluviibacterium</taxon>
    </lineage>
</organism>
<gene>
    <name evidence="9" type="ORF">IPO85_07535</name>
</gene>
<comment type="subcellular location">
    <subcellularLocation>
        <location evidence="1">Endomembrane system</location>
        <topology evidence="1">Multi-pass membrane protein</topology>
    </subcellularLocation>
</comment>
<dbReference type="SUPFAM" id="SSF116726">
    <property type="entry name" value="TrkA C-terminal domain-like"/>
    <property type="match status" value="1"/>
</dbReference>
<dbReference type="GO" id="GO:0012505">
    <property type="term" value="C:endomembrane system"/>
    <property type="evidence" value="ECO:0007669"/>
    <property type="project" value="UniProtKB-SubCell"/>
</dbReference>
<keyword evidence="4 7" id="KW-1133">Transmembrane helix</keyword>
<sequence>MKPISFSQRLRYKFDQLMSKGPIAMIALLAILSCVVVVTAGAVLALFQITPEGSEPMNFIEGVWQSLMRTLDSGTMGGDAGWGFRIVAFIVTLGGIFIISTLIGVLSSGIEGMLDELRKGKSFVIESNHILILGWSTKIFPILSELILANENKKNACIVILTDKDKVEMEDEIRNKIDDFKNTKIICRRGIPNDLTDLAISNPLESKSIIVLAMDSGNSDPLVIKTILALTNSPNRRTTPYHIVAEIKDKKNLEVARMVGKDEVELILTDDIIGRIMVQTSRQSGLSIVLTELLDFNGDEIYFKHENSLIGKSFGEVIFNYEDSLVIGLQYKNEQVKINPPMDYVIQQGDQLIAISEDDDTISTTTNPNYAINDLAIVDIHSKQIQAERILLLGWNERAAIIIQEMDHYVGPNSYMKVVSHYDYVQDTINQISVSLKNISLEFQHDDTTSRSVIDGLDITSFDSIQLLSYKDEMELEDADAHTLISLLHIRRISEETGRDMKIVSEMLSLRNRELAEVTKADDFIVSDNLISLLMAQISENKYLMRVFEDLFSATGSEIYLKPISEYIKVGEQVNFYTVLESAKRKGQIAIGYRKSEWAHDSQHAYGIVLNPAKSKELQFSKEDRIIVLAEE</sequence>
<dbReference type="PANTHER" id="PTHR31563:SF10">
    <property type="entry name" value="ION CHANNEL POLLUX-RELATED"/>
    <property type="match status" value="1"/>
</dbReference>
<dbReference type="EMBL" id="JADKFW010000004">
    <property type="protein sequence ID" value="MBK9717350.1"/>
    <property type="molecule type" value="Genomic_DNA"/>
</dbReference>
<dbReference type="PANTHER" id="PTHR31563">
    <property type="entry name" value="ION CHANNEL POLLUX-RELATED"/>
    <property type="match status" value="1"/>
</dbReference>
<comment type="caution">
    <text evidence="9">The sequence shown here is derived from an EMBL/GenBank/DDBJ whole genome shotgun (WGS) entry which is preliminary data.</text>
</comment>
<dbReference type="AlphaFoldDB" id="A0A9D7S8Z1"/>
<keyword evidence="3 7" id="KW-0812">Transmembrane</keyword>
<dbReference type="InterPro" id="IPR044849">
    <property type="entry name" value="CASTOR/POLLUX/SYM8-like"/>
</dbReference>
<dbReference type="InterPro" id="IPR010420">
    <property type="entry name" value="CASTOR/POLLUX/SYM8_dom"/>
</dbReference>
<keyword evidence="2" id="KW-0813">Transport</keyword>
<dbReference type="Pfam" id="PF06241">
    <property type="entry name" value="Castor_Poll_mid"/>
    <property type="match status" value="1"/>
</dbReference>
<keyword evidence="5" id="KW-0406">Ion transport</keyword>
<evidence type="ECO:0000256" key="7">
    <source>
        <dbReference type="SAM" id="Phobius"/>
    </source>
</evidence>
<protein>
    <submittedName>
        <fullName evidence="9">Potassium transporter TrkA</fullName>
    </submittedName>
</protein>
<dbReference type="Proteomes" id="UP000808349">
    <property type="component" value="Unassembled WGS sequence"/>
</dbReference>
<evidence type="ECO:0000256" key="2">
    <source>
        <dbReference type="ARBA" id="ARBA00022448"/>
    </source>
</evidence>
<dbReference type="GO" id="GO:0006813">
    <property type="term" value="P:potassium ion transport"/>
    <property type="evidence" value="ECO:0007669"/>
    <property type="project" value="InterPro"/>
</dbReference>
<name>A0A9D7S8Z1_9BACT</name>
<dbReference type="PROSITE" id="PS51257">
    <property type="entry name" value="PROKAR_LIPOPROTEIN"/>
    <property type="match status" value="1"/>
</dbReference>
<evidence type="ECO:0000259" key="8">
    <source>
        <dbReference type="Pfam" id="PF06241"/>
    </source>
</evidence>
<proteinExistence type="predicted"/>
<dbReference type="Gene3D" id="3.30.70.1450">
    <property type="entry name" value="Regulator of K+ conductance, C-terminal domain"/>
    <property type="match status" value="1"/>
</dbReference>
<reference evidence="9 10" key="1">
    <citation type="submission" date="2020-10" db="EMBL/GenBank/DDBJ databases">
        <title>Connecting structure to function with the recovery of over 1000 high-quality activated sludge metagenome-assembled genomes encoding full-length rRNA genes using long-read sequencing.</title>
        <authorList>
            <person name="Singleton C.M."/>
            <person name="Petriglieri F."/>
            <person name="Kristensen J.M."/>
            <person name="Kirkegaard R.H."/>
            <person name="Michaelsen T.Y."/>
            <person name="Andersen M.H."/>
            <person name="Karst S.M."/>
            <person name="Dueholm M.S."/>
            <person name="Nielsen P.H."/>
            <person name="Albertsen M."/>
        </authorList>
    </citation>
    <scope>NUCLEOTIDE SEQUENCE [LARGE SCALE GENOMIC DNA]</scope>
    <source>
        <strain evidence="9">Ribe_18-Q3-R11-54_BAT3C.373</strain>
    </source>
</reference>
<evidence type="ECO:0000256" key="3">
    <source>
        <dbReference type="ARBA" id="ARBA00022692"/>
    </source>
</evidence>
<feature type="transmembrane region" description="Helical" evidence="7">
    <location>
        <begin position="21"/>
        <end position="47"/>
    </location>
</feature>
<evidence type="ECO:0000313" key="9">
    <source>
        <dbReference type="EMBL" id="MBK9717350.1"/>
    </source>
</evidence>
<evidence type="ECO:0000256" key="1">
    <source>
        <dbReference type="ARBA" id="ARBA00004127"/>
    </source>
</evidence>
<evidence type="ECO:0000256" key="5">
    <source>
        <dbReference type="ARBA" id="ARBA00023065"/>
    </source>
</evidence>
<keyword evidence="6 7" id="KW-0472">Membrane</keyword>
<dbReference type="Gene3D" id="3.40.50.720">
    <property type="entry name" value="NAD(P)-binding Rossmann-like Domain"/>
    <property type="match status" value="2"/>
</dbReference>
<evidence type="ECO:0000256" key="6">
    <source>
        <dbReference type="ARBA" id="ARBA00023136"/>
    </source>
</evidence>